<evidence type="ECO:0000256" key="5">
    <source>
        <dbReference type="SAM" id="Phobius"/>
    </source>
</evidence>
<feature type="transmembrane region" description="Helical" evidence="5">
    <location>
        <begin position="555"/>
        <end position="575"/>
    </location>
</feature>
<dbReference type="EMBL" id="LKCN02000007">
    <property type="protein sequence ID" value="RCI12671.1"/>
    <property type="molecule type" value="Genomic_DNA"/>
</dbReference>
<accession>A0A367LE29</accession>
<feature type="transmembrane region" description="Helical" evidence="5">
    <location>
        <begin position="488"/>
        <end position="509"/>
    </location>
</feature>
<keyword evidence="4 5" id="KW-0472">Membrane</keyword>
<evidence type="ECO:0000256" key="6">
    <source>
        <dbReference type="SAM" id="SignalP"/>
    </source>
</evidence>
<evidence type="ECO:0008006" key="9">
    <source>
        <dbReference type="Google" id="ProtNLM"/>
    </source>
</evidence>
<evidence type="ECO:0000313" key="7">
    <source>
        <dbReference type="EMBL" id="RCI12671.1"/>
    </source>
</evidence>
<feature type="signal peptide" evidence="6">
    <location>
        <begin position="1"/>
        <end position="19"/>
    </location>
</feature>
<organism evidence="7 8">
    <name type="scientific">Ophiocordyceps polyrhachis-furcata BCC 54312</name>
    <dbReference type="NCBI Taxonomy" id="1330021"/>
    <lineage>
        <taxon>Eukaryota</taxon>
        <taxon>Fungi</taxon>
        <taxon>Dikarya</taxon>
        <taxon>Ascomycota</taxon>
        <taxon>Pezizomycotina</taxon>
        <taxon>Sordariomycetes</taxon>
        <taxon>Hypocreomycetidae</taxon>
        <taxon>Hypocreales</taxon>
        <taxon>Ophiocordycipitaceae</taxon>
        <taxon>Ophiocordyceps</taxon>
    </lineage>
</organism>
<feature type="transmembrane region" description="Helical" evidence="5">
    <location>
        <begin position="387"/>
        <end position="408"/>
    </location>
</feature>
<feature type="transmembrane region" description="Helical" evidence="5">
    <location>
        <begin position="463"/>
        <end position="482"/>
    </location>
</feature>
<keyword evidence="6" id="KW-0732">Signal</keyword>
<dbReference type="Gene3D" id="1.20.1250.20">
    <property type="entry name" value="MFS general substrate transporter like domains"/>
    <property type="match status" value="1"/>
</dbReference>
<feature type="transmembrane region" description="Helical" evidence="5">
    <location>
        <begin position="420"/>
        <end position="442"/>
    </location>
</feature>
<dbReference type="PANTHER" id="PTHR23507:SF1">
    <property type="entry name" value="FI18259P1-RELATED"/>
    <property type="match status" value="1"/>
</dbReference>
<dbReference type="InterPro" id="IPR036259">
    <property type="entry name" value="MFS_trans_sf"/>
</dbReference>
<comment type="caution">
    <text evidence="7">The sequence shown here is derived from an EMBL/GenBank/DDBJ whole genome shotgun (WGS) entry which is preliminary data.</text>
</comment>
<dbReference type="InterPro" id="IPR011701">
    <property type="entry name" value="MFS"/>
</dbReference>
<evidence type="ECO:0000256" key="1">
    <source>
        <dbReference type="ARBA" id="ARBA00004141"/>
    </source>
</evidence>
<name>A0A367LE29_9HYPO</name>
<evidence type="ECO:0000256" key="4">
    <source>
        <dbReference type="ARBA" id="ARBA00023136"/>
    </source>
</evidence>
<dbReference type="AlphaFoldDB" id="A0A367LE29"/>
<evidence type="ECO:0000313" key="8">
    <source>
        <dbReference type="Proteomes" id="UP000253664"/>
    </source>
</evidence>
<protein>
    <recommendedName>
        <fullName evidence="9">Major facilitator superfamily (MFS) profile domain-containing protein</fullName>
    </recommendedName>
</protein>
<keyword evidence="2 5" id="KW-0812">Transmembrane</keyword>
<evidence type="ECO:0000256" key="3">
    <source>
        <dbReference type="ARBA" id="ARBA00022989"/>
    </source>
</evidence>
<feature type="transmembrane region" description="Helical" evidence="5">
    <location>
        <begin position="226"/>
        <end position="248"/>
    </location>
</feature>
<dbReference type="SUPFAM" id="SSF103473">
    <property type="entry name" value="MFS general substrate transporter"/>
    <property type="match status" value="1"/>
</dbReference>
<feature type="transmembrane region" description="Helical" evidence="5">
    <location>
        <begin position="521"/>
        <end position="543"/>
    </location>
</feature>
<dbReference type="GO" id="GO:0022857">
    <property type="term" value="F:transmembrane transporter activity"/>
    <property type="evidence" value="ECO:0007669"/>
    <property type="project" value="InterPro"/>
</dbReference>
<feature type="transmembrane region" description="Helical" evidence="5">
    <location>
        <begin position="254"/>
        <end position="281"/>
    </location>
</feature>
<feature type="chain" id="PRO_5016586618" description="Major facilitator superfamily (MFS) profile domain-containing protein" evidence="6">
    <location>
        <begin position="20"/>
        <end position="582"/>
    </location>
</feature>
<keyword evidence="8" id="KW-1185">Reference proteome</keyword>
<reference evidence="7 8" key="1">
    <citation type="journal article" date="2015" name="BMC Genomics">
        <title>Insights from the genome of Ophiocordyceps polyrhachis-furcata to pathogenicity and host specificity in insect fungi.</title>
        <authorList>
            <person name="Wichadakul D."/>
            <person name="Kobmoo N."/>
            <person name="Ingsriswang S."/>
            <person name="Tangphatsornruang S."/>
            <person name="Chantasingh D."/>
            <person name="Luangsa-ard J.J."/>
            <person name="Eurwilaichitr L."/>
        </authorList>
    </citation>
    <scope>NUCLEOTIDE SEQUENCE [LARGE SCALE GENOMIC DNA]</scope>
    <source>
        <strain evidence="7 8">BCC 54312</strain>
    </source>
</reference>
<dbReference type="Proteomes" id="UP000253664">
    <property type="component" value="Unassembled WGS sequence"/>
</dbReference>
<evidence type="ECO:0000256" key="2">
    <source>
        <dbReference type="ARBA" id="ARBA00022692"/>
    </source>
</evidence>
<feature type="transmembrane region" description="Helical" evidence="5">
    <location>
        <begin position="322"/>
        <end position="341"/>
    </location>
</feature>
<dbReference type="STRING" id="1330021.A0A367LE29"/>
<feature type="transmembrane region" description="Helical" evidence="5">
    <location>
        <begin position="293"/>
        <end position="316"/>
    </location>
</feature>
<sequence>MYGQKVAAVFALMALSVTALPVADASTSDEAWKFHTKDRRDMADEAWRFHSAEKRDKADEAWKFATHKDKRDTADESWKFHTTEKRDVADEAWKFSTGIVITRTALSVSHHSSPKTPMATTEQRPLLPDQTHEQALFRRRVVAMCVLFLIVVELSSSVMEPSQLQIMEDVICRRHFPLVDDGRCKDNSVQKTLAMVRSWSMSADMLIPLVVQVPFGIVADKYGRRMVLSLSFAGCVLQTWWTMLVLLFPQVFSVWAILYGSIAFAVGGGSQMGGAMIWTIVADVTPVTDRTTVFYRLHSLSLILAVVINPLAALLLSISPWIGMWLGLVTLLVGVLVIYMIPETLTLDNDDDQHVLPMPVKGSCAAFAAARKHLGHVGRFVLASRSIVALISAYGLSIPASLSIQLYILQYMTRRFGWEWSTATYVSTVSSITSVIVLLVILPSVSRMLIERCAYSTLHRDLFLSRVSSAVIVVGVSILAFAPVPWLLVSSLVISSFGAGFVVLLRALLNALVEPQAAATVNTTISVVETLFSLAGAPALGWLLSSGLEAGGPWLGLPFLVSAGCSAMAFLALSVPRLPAGK</sequence>
<proteinExistence type="predicted"/>
<dbReference type="GO" id="GO:0016020">
    <property type="term" value="C:membrane"/>
    <property type="evidence" value="ECO:0007669"/>
    <property type="project" value="UniProtKB-SubCell"/>
</dbReference>
<keyword evidence="3 5" id="KW-1133">Transmembrane helix</keyword>
<comment type="subcellular location">
    <subcellularLocation>
        <location evidence="1">Membrane</location>
        <topology evidence="1">Multi-pass membrane protein</topology>
    </subcellularLocation>
</comment>
<gene>
    <name evidence="7" type="ORF">L249_0870</name>
</gene>
<dbReference type="OrthoDB" id="194139at2759"/>
<dbReference type="PANTHER" id="PTHR23507">
    <property type="entry name" value="ZGC:174356"/>
    <property type="match status" value="1"/>
</dbReference>
<dbReference type="Pfam" id="PF07690">
    <property type="entry name" value="MFS_1"/>
    <property type="match status" value="1"/>
</dbReference>